<accession>A0A1N7RN91</accession>
<proteinExistence type="predicted"/>
<dbReference type="EMBL" id="CYGX02000009">
    <property type="protein sequence ID" value="SIT36600.1"/>
    <property type="molecule type" value="Genomic_DNA"/>
</dbReference>
<dbReference type="Proteomes" id="UP000187012">
    <property type="component" value="Unassembled WGS sequence"/>
</dbReference>
<evidence type="ECO:0000313" key="2">
    <source>
        <dbReference type="Proteomes" id="UP000187012"/>
    </source>
</evidence>
<name>A0A1N7RN91_9BURK</name>
<dbReference type="AlphaFoldDB" id="A0A1N7RN91"/>
<sequence length="144" mass="16236">MEVVEFGSEDAVTMWEQPSSSADGRLPLVKLKCTTVFLVELAVVKSGEDFVTWRRLATYSLLNVARLVNGPDIASSSIYMLPFKSHLSQPQTCIRITELHTTAYGEWLIRTEDGEQLLKSVPHREPAHLQRVYELSQSSEENAQ</sequence>
<protein>
    <submittedName>
        <fullName evidence="1">Uncharacterized protein</fullName>
    </submittedName>
</protein>
<gene>
    <name evidence="1" type="ORF">BN2475_90114</name>
</gene>
<keyword evidence="2" id="KW-1185">Reference proteome</keyword>
<organism evidence="1 2">
    <name type="scientific">Paraburkholderia ribeironis</name>
    <dbReference type="NCBI Taxonomy" id="1247936"/>
    <lineage>
        <taxon>Bacteria</taxon>
        <taxon>Pseudomonadati</taxon>
        <taxon>Pseudomonadota</taxon>
        <taxon>Betaproteobacteria</taxon>
        <taxon>Burkholderiales</taxon>
        <taxon>Burkholderiaceae</taxon>
        <taxon>Paraburkholderia</taxon>
    </lineage>
</organism>
<evidence type="ECO:0000313" key="1">
    <source>
        <dbReference type="EMBL" id="SIT36600.1"/>
    </source>
</evidence>
<reference evidence="1 2" key="1">
    <citation type="submission" date="2016-12" db="EMBL/GenBank/DDBJ databases">
        <authorList>
            <person name="Song W.-J."/>
            <person name="Kurnit D.M."/>
        </authorList>
    </citation>
    <scope>NUCLEOTIDE SEQUENCE [LARGE SCALE GENOMIC DNA]</scope>
    <source>
        <strain evidence="1 2">STM7296</strain>
    </source>
</reference>